<dbReference type="GO" id="GO:0016020">
    <property type="term" value="C:membrane"/>
    <property type="evidence" value="ECO:0007669"/>
    <property type="project" value="UniProtKB-SubCell"/>
</dbReference>
<gene>
    <name evidence="6" type="ORF">METBISCDRAFT_16568</name>
</gene>
<evidence type="ECO:0000256" key="2">
    <source>
        <dbReference type="ARBA" id="ARBA00022692"/>
    </source>
</evidence>
<feature type="transmembrane region" description="Helical" evidence="5">
    <location>
        <begin position="231"/>
        <end position="252"/>
    </location>
</feature>
<evidence type="ECO:0000313" key="6">
    <source>
        <dbReference type="EMBL" id="RKP30305.1"/>
    </source>
</evidence>
<keyword evidence="3 5" id="KW-1133">Transmembrane helix</keyword>
<dbReference type="Proteomes" id="UP000268321">
    <property type="component" value="Unassembled WGS sequence"/>
</dbReference>
<sequence length="547" mass="61425">MSGHICTFCLGDSLDAPVFGSYKDARDFVSPCSSCSLVTHRKCLIDWFQSLQESQLLQQNTRDQSIALVQPGAPDVDTDDNDTGFINFTNNARVVAYLRLDPTFRPRLSSAQQNRAPCPQCKTPIVFEMGELSLINFYEYARSAIYDFVYYGSISMCLSGAALGILIIAYRTLAQCGTSIINVIKPSSVLFFELGGTKLTWSNVVVRPVLVLLGDYPKSKLQAVPLPRFDYVPALPFIMYRMGTLLIFDILLNRKAFSLVNIINEVQVCRYFSSLGGHVLAKQLWRNAAVAVFLQLRSGKMAWTSFSLAYLTRNINWWDPNVMVGCIVPARWAYDLLYRLVINRIFFDITASVEPRRVVNSMSGADGDRLEMLTLQLTQAQADLNLRLRKRMGHKNIRSGLLRNCVSALSYIGDKLFLKIIRIKILLWLQKTKVCMLHDYSHSLFSHLIVVCAVSTLVWPFISADLGKIIFHVISKKPSFALVEPGKVVFLSNLVAMAVVALLRDLGRLVLCRVKANQVSTINIIKVRRASTPERSDSSHFPGAFVH</sequence>
<evidence type="ECO:0000256" key="5">
    <source>
        <dbReference type="SAM" id="Phobius"/>
    </source>
</evidence>
<dbReference type="AlphaFoldDB" id="A0A4P9ZBS5"/>
<feature type="transmembrane region" description="Helical" evidence="5">
    <location>
        <begin position="148"/>
        <end position="170"/>
    </location>
</feature>
<evidence type="ECO:0000256" key="1">
    <source>
        <dbReference type="ARBA" id="ARBA00004141"/>
    </source>
</evidence>
<proteinExistence type="predicted"/>
<keyword evidence="4 5" id="KW-0472">Membrane</keyword>
<evidence type="ECO:0000256" key="3">
    <source>
        <dbReference type="ARBA" id="ARBA00022989"/>
    </source>
</evidence>
<evidence type="ECO:0000313" key="7">
    <source>
        <dbReference type="Proteomes" id="UP000268321"/>
    </source>
</evidence>
<feature type="transmembrane region" description="Helical" evidence="5">
    <location>
        <begin position="444"/>
        <end position="462"/>
    </location>
</feature>
<dbReference type="OrthoDB" id="5817083at2759"/>
<comment type="subcellular location">
    <subcellularLocation>
        <location evidence="1">Membrane</location>
        <topology evidence="1">Multi-pass membrane protein</topology>
    </subcellularLocation>
</comment>
<evidence type="ECO:0000256" key="4">
    <source>
        <dbReference type="ARBA" id="ARBA00023136"/>
    </source>
</evidence>
<dbReference type="EMBL" id="ML004461">
    <property type="protein sequence ID" value="RKP30305.1"/>
    <property type="molecule type" value="Genomic_DNA"/>
</dbReference>
<dbReference type="PANTHER" id="PTHR46283">
    <property type="entry name" value="E3 UBIQUITIN-PROTEIN LIGASE MARCH5"/>
    <property type="match status" value="1"/>
</dbReference>
<accession>A0A4P9ZBS5</accession>
<organism evidence="6 7">
    <name type="scientific">Metschnikowia bicuspidata</name>
    <dbReference type="NCBI Taxonomy" id="27322"/>
    <lineage>
        <taxon>Eukaryota</taxon>
        <taxon>Fungi</taxon>
        <taxon>Dikarya</taxon>
        <taxon>Ascomycota</taxon>
        <taxon>Saccharomycotina</taxon>
        <taxon>Pichiomycetes</taxon>
        <taxon>Metschnikowiaceae</taxon>
        <taxon>Metschnikowia</taxon>
    </lineage>
</organism>
<feature type="transmembrane region" description="Helical" evidence="5">
    <location>
        <begin position="482"/>
        <end position="503"/>
    </location>
</feature>
<protein>
    <submittedName>
        <fullName evidence="6">Uncharacterized protein</fullName>
    </submittedName>
</protein>
<keyword evidence="7" id="KW-1185">Reference proteome</keyword>
<reference evidence="7" key="1">
    <citation type="journal article" date="2018" name="Nat. Microbiol.">
        <title>Leveraging single-cell genomics to expand the fungal tree of life.</title>
        <authorList>
            <person name="Ahrendt S.R."/>
            <person name="Quandt C.A."/>
            <person name="Ciobanu D."/>
            <person name="Clum A."/>
            <person name="Salamov A."/>
            <person name="Andreopoulos B."/>
            <person name="Cheng J.F."/>
            <person name="Woyke T."/>
            <person name="Pelin A."/>
            <person name="Henrissat B."/>
            <person name="Reynolds N.K."/>
            <person name="Benny G.L."/>
            <person name="Smith M.E."/>
            <person name="James T.Y."/>
            <person name="Grigoriev I.V."/>
        </authorList>
    </citation>
    <scope>NUCLEOTIDE SEQUENCE [LARGE SCALE GENOMIC DNA]</scope>
    <source>
        <strain evidence="7">Baker2002</strain>
    </source>
</reference>
<name>A0A4P9ZBS5_9ASCO</name>
<keyword evidence="2 5" id="KW-0812">Transmembrane</keyword>